<dbReference type="PANTHER" id="PTHR42812:SF12">
    <property type="entry name" value="BETA-XYLOSIDASE-RELATED"/>
    <property type="match status" value="1"/>
</dbReference>
<comment type="similarity">
    <text evidence="1 6">Belongs to the glycosyl hydrolase 43 family.</text>
</comment>
<dbReference type="InterPro" id="IPR013320">
    <property type="entry name" value="ConA-like_dom_sf"/>
</dbReference>
<dbReference type="RefSeq" id="WP_218126791.1">
    <property type="nucleotide sequence ID" value="NZ_FNGF01000008.1"/>
</dbReference>
<reference evidence="9" key="1">
    <citation type="submission" date="2016-10" db="EMBL/GenBank/DDBJ databases">
        <authorList>
            <person name="Varghese N."/>
            <person name="Submissions S."/>
        </authorList>
    </citation>
    <scope>NUCLEOTIDE SEQUENCE [LARGE SCALE GENOMIC DNA]</scope>
    <source>
        <strain evidence="9">CGMCC 4.3147</strain>
    </source>
</reference>
<feature type="active site" description="Proton donor" evidence="4">
    <location>
        <position position="183"/>
    </location>
</feature>
<dbReference type="InterPro" id="IPR006710">
    <property type="entry name" value="Glyco_hydro_43"/>
</dbReference>
<dbReference type="SUPFAM" id="SSF75005">
    <property type="entry name" value="Arabinanase/levansucrase/invertase"/>
    <property type="match status" value="1"/>
</dbReference>
<dbReference type="Proteomes" id="UP000198662">
    <property type="component" value="Unassembled WGS sequence"/>
</dbReference>
<dbReference type="Gene3D" id="2.60.120.200">
    <property type="match status" value="1"/>
</dbReference>
<proteinExistence type="inferred from homology"/>
<evidence type="ECO:0000256" key="7">
    <source>
        <dbReference type="SAM" id="MobiDB-lite"/>
    </source>
</evidence>
<organism evidence="8 9">
    <name type="scientific">Glycomyces sambucus</name>
    <dbReference type="NCBI Taxonomy" id="380244"/>
    <lineage>
        <taxon>Bacteria</taxon>
        <taxon>Bacillati</taxon>
        <taxon>Actinomycetota</taxon>
        <taxon>Actinomycetes</taxon>
        <taxon>Glycomycetales</taxon>
        <taxon>Glycomycetaceae</taxon>
        <taxon>Glycomyces</taxon>
    </lineage>
</organism>
<protein>
    <submittedName>
        <fullName evidence="8">Beta-xylosidase</fullName>
    </submittedName>
</protein>
<keyword evidence="3 6" id="KW-0326">Glycosidase</keyword>
<keyword evidence="2 6" id="KW-0378">Hydrolase</keyword>
<sequence>MSRPTVSAAEYPIVPGFHPDPTVCRVGEDYYLAHSSFEYFPGAPVFHSRDLVSWTRIGNILDRRGQFLRGDGRPSGGIYGSTLRHHDGRFYFVTTNVGDAGSGQTIVSTEDPAGVWSDPVFVPEAVGIDPDLAWDEDGTCYLTWTGAVNGENGVWQGRLDMKTGTFEAPPYLVWQGTGLAHPEAPHLYRIGGRWYLLLAEGGTERGHAVTIARADRPEGPYEACPHNPVLTHRSTPHPVQNTGHADLVETADGGWAAVYLAVRPGGFTPSFHVLGRETFLAGVDWVDGWPVVDENRYEFTPDDTAFEDDFTAPSLGPRWVSPSSEPAKIASPRPEGGLDLREPGDGSPGLLCTRVTDLRWEAEAVFSGSGRFEVRIDDRHRYGLVFADGTVRAEARIGGVRADLGAAAVGSGTAEGSTVDGHAIGGDVVLRLAAVECEAETMTAYGPDDIVLSVNGTELARLDGRYLSTEVAAGFTGRMLGVGAAGSEPSVLHRFRYTPG</sequence>
<evidence type="ECO:0000256" key="6">
    <source>
        <dbReference type="RuleBase" id="RU361187"/>
    </source>
</evidence>
<evidence type="ECO:0000256" key="1">
    <source>
        <dbReference type="ARBA" id="ARBA00009865"/>
    </source>
</evidence>
<evidence type="ECO:0000313" key="8">
    <source>
        <dbReference type="EMBL" id="SDL66821.1"/>
    </source>
</evidence>
<dbReference type="InterPro" id="IPR051795">
    <property type="entry name" value="Glycosyl_Hydrlase_43"/>
</dbReference>
<dbReference type="Gene3D" id="2.115.10.20">
    <property type="entry name" value="Glycosyl hydrolase domain, family 43"/>
    <property type="match status" value="1"/>
</dbReference>
<feature type="region of interest" description="Disordered" evidence="7">
    <location>
        <begin position="316"/>
        <end position="346"/>
    </location>
</feature>
<evidence type="ECO:0000256" key="4">
    <source>
        <dbReference type="PIRSR" id="PIRSR606710-1"/>
    </source>
</evidence>
<evidence type="ECO:0000256" key="2">
    <source>
        <dbReference type="ARBA" id="ARBA00022801"/>
    </source>
</evidence>
<dbReference type="PANTHER" id="PTHR42812">
    <property type="entry name" value="BETA-XYLOSIDASE"/>
    <property type="match status" value="1"/>
</dbReference>
<dbReference type="AlphaFoldDB" id="A0A1G9LYL3"/>
<feature type="active site" description="Proton acceptor" evidence="4">
    <location>
        <position position="20"/>
    </location>
</feature>
<dbReference type="InterPro" id="IPR023296">
    <property type="entry name" value="Glyco_hydro_beta-prop_sf"/>
</dbReference>
<feature type="site" description="Important for catalytic activity, responsible for pKa modulation of the active site Glu and correct orientation of both the proton donor and substrate" evidence="5">
    <location>
        <position position="129"/>
    </location>
</feature>
<dbReference type="STRING" id="380244.SAMN05216298_4716"/>
<evidence type="ECO:0000313" key="9">
    <source>
        <dbReference type="Proteomes" id="UP000198662"/>
    </source>
</evidence>
<dbReference type="GO" id="GO:0004553">
    <property type="term" value="F:hydrolase activity, hydrolyzing O-glycosyl compounds"/>
    <property type="evidence" value="ECO:0007669"/>
    <property type="project" value="InterPro"/>
</dbReference>
<name>A0A1G9LYL3_9ACTN</name>
<dbReference type="EMBL" id="FNGF01000008">
    <property type="protein sequence ID" value="SDL66821.1"/>
    <property type="molecule type" value="Genomic_DNA"/>
</dbReference>
<evidence type="ECO:0000256" key="5">
    <source>
        <dbReference type="PIRSR" id="PIRSR606710-2"/>
    </source>
</evidence>
<dbReference type="CDD" id="cd18617">
    <property type="entry name" value="GH43_XynB-like"/>
    <property type="match status" value="1"/>
</dbReference>
<keyword evidence="9" id="KW-1185">Reference proteome</keyword>
<dbReference type="SUPFAM" id="SSF49899">
    <property type="entry name" value="Concanavalin A-like lectins/glucanases"/>
    <property type="match status" value="1"/>
</dbReference>
<dbReference type="Pfam" id="PF04616">
    <property type="entry name" value="Glyco_hydro_43"/>
    <property type="match status" value="1"/>
</dbReference>
<evidence type="ECO:0000256" key="3">
    <source>
        <dbReference type="ARBA" id="ARBA00023295"/>
    </source>
</evidence>
<gene>
    <name evidence="8" type="ORF">SAMN05216298_4716</name>
</gene>
<dbReference type="GO" id="GO:0005975">
    <property type="term" value="P:carbohydrate metabolic process"/>
    <property type="evidence" value="ECO:0007669"/>
    <property type="project" value="InterPro"/>
</dbReference>
<accession>A0A1G9LYL3</accession>